<evidence type="ECO:0000313" key="1">
    <source>
        <dbReference type="EMBL" id="TGY79577.1"/>
    </source>
</evidence>
<organism evidence="1 2">
    <name type="scientific">Lepagella muris</name>
    <dbReference type="NCBI Taxonomy" id="3032870"/>
    <lineage>
        <taxon>Bacteria</taxon>
        <taxon>Pseudomonadati</taxon>
        <taxon>Bacteroidota</taxon>
        <taxon>Bacteroidia</taxon>
        <taxon>Bacteroidales</taxon>
        <taxon>Muribaculaceae</taxon>
        <taxon>Lepagella</taxon>
    </lineage>
</organism>
<dbReference type="EMBL" id="SRYB01000006">
    <property type="protein sequence ID" value="TGY79577.1"/>
    <property type="molecule type" value="Genomic_DNA"/>
</dbReference>
<comment type="caution">
    <text evidence="1">The sequence shown here is derived from an EMBL/GenBank/DDBJ whole genome shotgun (WGS) entry which is preliminary data.</text>
</comment>
<reference evidence="1" key="1">
    <citation type="submission" date="2019-04" db="EMBL/GenBank/DDBJ databases">
        <title>Microbes associate with the intestines of laboratory mice.</title>
        <authorList>
            <person name="Navarre W."/>
            <person name="Wong E."/>
            <person name="Huang K."/>
            <person name="Tropini C."/>
            <person name="Ng K."/>
            <person name="Yu B."/>
        </authorList>
    </citation>
    <scope>NUCLEOTIDE SEQUENCE</scope>
    <source>
        <strain evidence="1">NM04_E33</strain>
    </source>
</reference>
<sequence>MNKHYFLPVALSALVLGACSNEDLPGNPNMPEKQNTVLLKSLDVASQAGRITVNNPTRGPKAERLQLVAKIAPVETSDAAQKNWSATAIAVDGGKAYITWHSNHQATTAATAWGGAIDEINIPVAESDQWAFANIMVNEELKFNHVIVNASNLYLASTSSKNGAVVGRLPIGAGELEYINIPGSSANAVAADGADIVAVSGYSGAAVRFPSAFTAETEPTVIVAEAIDFGGKYIDGGYILRTDDAAAELLPVAGGQGVALDAALVSNEKSAESYNPTTGEWTTVEGDGAKHYGKHTMAVSGGYVYVAAGHNGLRSYAVGSGTAAWSNETYTTAVYADDQYVYAATGAGLRVYEKKESGNLELFAYEVKEYDNAGNAGTTEAGTEGHSANFIAIANGYIFVAYGQSGVYVFKLNPQGSEQPEPPVEEKVTLTLNIPAIESKQDKEVEKGENAEFTIPETTPEAPEGKEFAGWSKTEGGETPDYQPGQPITVTPENPDVTLYPVWTDKVVEYEYVLSFDIESDIPEMGMTGVAPESKNVKSTEESVEITLPGKDGFDREGFDFKGWCEVSTAYQEVSTKVYTESYTMTKDKLNVTLYPVWTIKQTVTPAPPVGGDDL</sequence>
<dbReference type="Proteomes" id="UP000306319">
    <property type="component" value="Unassembled WGS sequence"/>
</dbReference>
<gene>
    <name evidence="1" type="ORF">E5331_06095</name>
</gene>
<protein>
    <submittedName>
        <fullName evidence="1">Uncharacterized protein</fullName>
    </submittedName>
</protein>
<keyword evidence="2" id="KW-1185">Reference proteome</keyword>
<proteinExistence type="predicted"/>
<accession>A0AC61RIM0</accession>
<name>A0AC61RIM0_9BACT</name>
<evidence type="ECO:0000313" key="2">
    <source>
        <dbReference type="Proteomes" id="UP000306319"/>
    </source>
</evidence>